<comment type="caution">
    <text evidence="2">The sequence shown here is derived from an EMBL/GenBank/DDBJ whole genome shotgun (WGS) entry which is preliminary data.</text>
</comment>
<proteinExistence type="predicted"/>
<dbReference type="EMBL" id="JBEPCV010000005">
    <property type="protein sequence ID" value="MER6903835.1"/>
    <property type="molecule type" value="Genomic_DNA"/>
</dbReference>
<protein>
    <submittedName>
        <fullName evidence="2">Wadjet anti-phage system protein JetD domain-containing protein</fullName>
    </submittedName>
</protein>
<dbReference type="Gene3D" id="3.40.1360.10">
    <property type="match status" value="1"/>
</dbReference>
<dbReference type="RefSeq" id="WP_350715477.1">
    <property type="nucleotide sequence ID" value="NZ_JBEPCO010000002.1"/>
</dbReference>
<dbReference type="InterPro" id="IPR036078">
    <property type="entry name" value="Spo11/TopoVI_A_sf"/>
</dbReference>
<dbReference type="SUPFAM" id="SSF56726">
    <property type="entry name" value="DNA topoisomerase IV, alpha subunit"/>
    <property type="match status" value="1"/>
</dbReference>
<reference evidence="2 3" key="1">
    <citation type="submission" date="2024-06" db="EMBL/GenBank/DDBJ databases">
        <title>The Natural Products Discovery Center: Release of the First 8490 Sequenced Strains for Exploring Actinobacteria Biosynthetic Diversity.</title>
        <authorList>
            <person name="Kalkreuter E."/>
            <person name="Kautsar S.A."/>
            <person name="Yang D."/>
            <person name="Bader C.D."/>
            <person name="Teijaro C.N."/>
            <person name="Fluegel L."/>
            <person name="Davis C.M."/>
            <person name="Simpson J.R."/>
            <person name="Lauterbach L."/>
            <person name="Steele A.D."/>
            <person name="Gui C."/>
            <person name="Meng S."/>
            <person name="Li G."/>
            <person name="Viehrig K."/>
            <person name="Ye F."/>
            <person name="Su P."/>
            <person name="Kiefer A.F."/>
            <person name="Nichols A."/>
            <person name="Cepeda A.J."/>
            <person name="Yan W."/>
            <person name="Fan B."/>
            <person name="Jiang Y."/>
            <person name="Adhikari A."/>
            <person name="Zheng C.-J."/>
            <person name="Schuster L."/>
            <person name="Cowan T.M."/>
            <person name="Smanski M.J."/>
            <person name="Chevrette M.G."/>
            <person name="De Carvalho L.P.S."/>
            <person name="Shen B."/>
        </authorList>
    </citation>
    <scope>NUCLEOTIDE SEQUENCE [LARGE SCALE GENOMIC DNA]</scope>
    <source>
        <strain evidence="2 3">NPDC000632</strain>
    </source>
</reference>
<name>A0ABV1VBG8_9ACTN</name>
<feature type="domain" description="Wadjet protein JetD C-terminal" evidence="1">
    <location>
        <begin position="316"/>
        <end position="426"/>
    </location>
</feature>
<evidence type="ECO:0000313" key="2">
    <source>
        <dbReference type="EMBL" id="MER6903835.1"/>
    </source>
</evidence>
<accession>A0ABV1VBG8</accession>
<evidence type="ECO:0000259" key="1">
    <source>
        <dbReference type="Pfam" id="PF09983"/>
    </source>
</evidence>
<dbReference type="InterPro" id="IPR024534">
    <property type="entry name" value="JetD_C"/>
</dbReference>
<organism evidence="2 3">
    <name type="scientific">Streptomyces flaveolus</name>
    <dbReference type="NCBI Taxonomy" id="67297"/>
    <lineage>
        <taxon>Bacteria</taxon>
        <taxon>Bacillati</taxon>
        <taxon>Actinomycetota</taxon>
        <taxon>Actinomycetes</taxon>
        <taxon>Kitasatosporales</taxon>
        <taxon>Streptomycetaceae</taxon>
        <taxon>Streptomyces</taxon>
    </lineage>
</organism>
<sequence length="486" mass="52906">MPEPTVPLPRPALLVSEAHGRREVPLHGLPSGIIAVTVPRTRKDGDEVLTRVPVDRKRRVNPAVVDLIASAPVPAYDPPAGLTDRDLIKVLTTRTRKRWTTIEADFGQEQAWRTTVSLIRCGAVVLRCKVVQTTGFTPDSWQLTPSWASLREDKLAQLRGHPDPSRLHAELLQAMAGIPQLASEHALLAATAPARTLQVPAGSTTGTEDWRVYEVAVRSAAVWWAAQSHPQPMTAKVLAGKSMRDTKYTWTAQRRQAFANLVGRPFDQAVEETDTELRMRGPLRWRVDTVIADAAACRPWLGLPAGGLRSLGLIDSSAVGVLLVENEDAFAQVCKLPDIADQWLCVWGAGYATHGLAAFLKAMAPLPVAAWQDLDAHGIQIIANLTERIGRPITPVGMDVDLYRQGTKYHQKPEKREANRKLAERLAASGPLSLRALAAAIAANGGAGCEHETLYHEVLPTLARTLDQITDGPARDVRPPRTDGAP</sequence>
<gene>
    <name evidence="2" type="ORF">ABT322_08605</name>
</gene>
<dbReference type="Proteomes" id="UP001490330">
    <property type="component" value="Unassembled WGS sequence"/>
</dbReference>
<dbReference type="Pfam" id="PF09983">
    <property type="entry name" value="JetD_C"/>
    <property type="match status" value="1"/>
</dbReference>
<keyword evidence="3" id="KW-1185">Reference proteome</keyword>
<evidence type="ECO:0000313" key="3">
    <source>
        <dbReference type="Proteomes" id="UP001490330"/>
    </source>
</evidence>